<protein>
    <submittedName>
        <fullName evidence="2">Uncharacterized protein</fullName>
    </submittedName>
</protein>
<proteinExistence type="predicted"/>
<comment type="caution">
    <text evidence="2">The sequence shown here is derived from an EMBL/GenBank/DDBJ whole genome shotgun (WGS) entry which is preliminary data.</text>
</comment>
<keyword evidence="1" id="KW-0472">Membrane</keyword>
<reference evidence="2" key="1">
    <citation type="submission" date="2023-05" db="EMBL/GenBank/DDBJ databases">
        <title>Nepenthes gracilis genome sequencing.</title>
        <authorList>
            <person name="Fukushima K."/>
        </authorList>
    </citation>
    <scope>NUCLEOTIDE SEQUENCE</scope>
    <source>
        <strain evidence="2">SING2019-196</strain>
    </source>
</reference>
<accession>A0AAD3SAA1</accession>
<name>A0AAD3SAA1_NEPGR</name>
<gene>
    <name evidence="2" type="ORF">Nepgr_009125</name>
</gene>
<keyword evidence="1" id="KW-1133">Transmembrane helix</keyword>
<evidence type="ECO:0000313" key="2">
    <source>
        <dbReference type="EMBL" id="GMH07285.1"/>
    </source>
</evidence>
<evidence type="ECO:0000256" key="1">
    <source>
        <dbReference type="SAM" id="Phobius"/>
    </source>
</evidence>
<feature type="transmembrane region" description="Helical" evidence="1">
    <location>
        <begin position="44"/>
        <end position="68"/>
    </location>
</feature>
<organism evidence="2 3">
    <name type="scientific">Nepenthes gracilis</name>
    <name type="common">Slender pitcher plant</name>
    <dbReference type="NCBI Taxonomy" id="150966"/>
    <lineage>
        <taxon>Eukaryota</taxon>
        <taxon>Viridiplantae</taxon>
        <taxon>Streptophyta</taxon>
        <taxon>Embryophyta</taxon>
        <taxon>Tracheophyta</taxon>
        <taxon>Spermatophyta</taxon>
        <taxon>Magnoliopsida</taxon>
        <taxon>eudicotyledons</taxon>
        <taxon>Gunneridae</taxon>
        <taxon>Pentapetalae</taxon>
        <taxon>Caryophyllales</taxon>
        <taxon>Nepenthaceae</taxon>
        <taxon>Nepenthes</taxon>
    </lineage>
</organism>
<dbReference type="EMBL" id="BSYO01000007">
    <property type="protein sequence ID" value="GMH07285.1"/>
    <property type="molecule type" value="Genomic_DNA"/>
</dbReference>
<dbReference type="AlphaFoldDB" id="A0AAD3SAA1"/>
<keyword evidence="1" id="KW-0812">Transmembrane</keyword>
<evidence type="ECO:0000313" key="3">
    <source>
        <dbReference type="Proteomes" id="UP001279734"/>
    </source>
</evidence>
<sequence length="95" mass="11178">MVLLCNCPIKDDSKRGKQNEFTHLVIWQMFLEYSFASIKGKKFLRYLSILLDCGFAPIYILGLLECLVRQGSPLRTHRNAYIDFSVRRLIYLIMM</sequence>
<dbReference type="Proteomes" id="UP001279734">
    <property type="component" value="Unassembled WGS sequence"/>
</dbReference>
<keyword evidence="3" id="KW-1185">Reference proteome</keyword>